<evidence type="ECO:0000256" key="6">
    <source>
        <dbReference type="ARBA" id="ARBA00022691"/>
    </source>
</evidence>
<comment type="subcellular location">
    <subcellularLocation>
        <location evidence="1">Nucleus</location>
    </subcellularLocation>
</comment>
<feature type="compositionally biased region" description="Basic and acidic residues" evidence="10">
    <location>
        <begin position="501"/>
        <end position="532"/>
    </location>
</feature>
<evidence type="ECO:0000313" key="12">
    <source>
        <dbReference type="EMBL" id="PUU75350.1"/>
    </source>
</evidence>
<feature type="region of interest" description="Disordered" evidence="10">
    <location>
        <begin position="292"/>
        <end position="317"/>
    </location>
</feature>
<dbReference type="SUPFAM" id="SSF53335">
    <property type="entry name" value="S-adenosyl-L-methionine-dependent methyltransferases"/>
    <property type="match status" value="1"/>
</dbReference>
<dbReference type="Gene3D" id="3.10.330.20">
    <property type="match status" value="1"/>
</dbReference>
<keyword evidence="13" id="KW-1185">Reference proteome</keyword>
<proteinExistence type="predicted"/>
<evidence type="ECO:0000256" key="5">
    <source>
        <dbReference type="ARBA" id="ARBA00022679"/>
    </source>
</evidence>
<feature type="region of interest" description="Disordered" evidence="10">
    <location>
        <begin position="486"/>
        <end position="566"/>
    </location>
</feature>
<dbReference type="PANTHER" id="PTHR12133:SF2">
    <property type="entry name" value="TRNA (ADENINE(58)-N(1))-METHYLTRANSFERASE CATALYTIC SUBUNIT TRMT61A"/>
    <property type="match status" value="1"/>
</dbReference>
<feature type="compositionally biased region" description="Low complexity" evidence="10">
    <location>
        <begin position="296"/>
        <end position="308"/>
    </location>
</feature>
<dbReference type="Pfam" id="PF08704">
    <property type="entry name" value="GCD14"/>
    <property type="match status" value="2"/>
</dbReference>
<dbReference type="GO" id="GO:0005634">
    <property type="term" value="C:nucleus"/>
    <property type="evidence" value="ECO:0007669"/>
    <property type="project" value="UniProtKB-SubCell"/>
</dbReference>
<evidence type="ECO:0000313" key="13">
    <source>
        <dbReference type="Proteomes" id="UP000244722"/>
    </source>
</evidence>
<evidence type="ECO:0000256" key="10">
    <source>
        <dbReference type="SAM" id="MobiDB-lite"/>
    </source>
</evidence>
<dbReference type="GO" id="GO:0030488">
    <property type="term" value="P:tRNA methylation"/>
    <property type="evidence" value="ECO:0007669"/>
    <property type="project" value="InterPro"/>
</dbReference>
<feature type="domain" description="tRNA (adenine(58)-N(1))-methyltransferase catalytic subunit TRM61 C-terminal" evidence="11">
    <location>
        <begin position="155"/>
        <end position="292"/>
    </location>
</feature>
<dbReference type="PROSITE" id="PS51620">
    <property type="entry name" value="SAM_TRM61"/>
    <property type="match status" value="1"/>
</dbReference>
<evidence type="ECO:0000256" key="4">
    <source>
        <dbReference type="ARBA" id="ARBA00022603"/>
    </source>
</evidence>
<sequence length="566" mass="62238">MRSSLGPKDKLTVPSVIPTTFQSLQQANMSEMLETGKAPVSKPLPAPSAFLHTPESIPYSSSPSIIHLKRDLLVPLSFQSDNAEPETHDARAAAYNSKGVLNTRFGDFPHSSIVGIPYGSQVRAAPLTNNQQNRKRKRKQDTGEDVATEPTTSTGFLHVLAPTAELWTASLPHRTQVVYTPDSSFILHKLQVRPGSVLIEAGAGSGSFTHAGARAAYSGFEFHKERVQKLTDEIERHGLDGLVEIVHRDVCKDGFLVTRKVGKQEEEDTSPGATAVFLDLPAPWLALPHLTRRTRPTPSLPTSTGLTPSPSPGPGASVEKIGETTATATAVRICTFSPCIEQVTRTVSVLRKLGWVDIEMVEVQHRRIEVRRLNPKGYEDGAGPRTVGEAVQRLKWVGKYRDHKREKDSADSTIATVKQNPTEAWKTQNNREKKGAKAGKIVTRIEPEIKSHTSYLVFAVLPREWTAEDEAAAQTLVKQTTKGVVDAPVDGNLKGNGKPKWKGEREEKPMSKRQVKKAEREKRKAEEKRLEREEEMEDESAPPANEEERDDIPGAEGGNGKIEVDG</sequence>
<gene>
    <name evidence="12" type="ORF">B9Z19DRAFT_1116465</name>
</gene>
<keyword evidence="5 12" id="KW-0808">Transferase</keyword>
<keyword evidence="7" id="KW-0819">tRNA processing</keyword>
<evidence type="ECO:0000256" key="2">
    <source>
        <dbReference type="ARBA" id="ARBA00012796"/>
    </source>
</evidence>
<dbReference type="InterPro" id="IPR029063">
    <property type="entry name" value="SAM-dependent_MTases_sf"/>
</dbReference>
<dbReference type="PANTHER" id="PTHR12133">
    <property type="entry name" value="TRNA (ADENINE(58)-N(1))-METHYLTRANSFERASE"/>
    <property type="match status" value="1"/>
</dbReference>
<dbReference type="STRING" id="42251.A0A2T6ZIM4"/>
<dbReference type="AlphaFoldDB" id="A0A2T6ZIM4"/>
<evidence type="ECO:0000256" key="9">
    <source>
        <dbReference type="ARBA" id="ARBA00033309"/>
    </source>
</evidence>
<dbReference type="InterPro" id="IPR049470">
    <property type="entry name" value="TRM61_C"/>
</dbReference>
<dbReference type="OrthoDB" id="1925287at2759"/>
<dbReference type="InterPro" id="IPR014816">
    <property type="entry name" value="tRNA_MeTrfase_Gcd14"/>
</dbReference>
<keyword evidence="4 12" id="KW-0489">Methyltransferase</keyword>
<comment type="caution">
    <text evidence="12">The sequence shown here is derived from an EMBL/GenBank/DDBJ whole genome shotgun (WGS) entry which is preliminary data.</text>
</comment>
<organism evidence="12 13">
    <name type="scientific">Tuber borchii</name>
    <name type="common">White truffle</name>
    <dbReference type="NCBI Taxonomy" id="42251"/>
    <lineage>
        <taxon>Eukaryota</taxon>
        <taxon>Fungi</taxon>
        <taxon>Dikarya</taxon>
        <taxon>Ascomycota</taxon>
        <taxon>Pezizomycotina</taxon>
        <taxon>Pezizomycetes</taxon>
        <taxon>Pezizales</taxon>
        <taxon>Tuberaceae</taxon>
        <taxon>Tuber</taxon>
    </lineage>
</organism>
<evidence type="ECO:0000256" key="7">
    <source>
        <dbReference type="ARBA" id="ARBA00022694"/>
    </source>
</evidence>
<protein>
    <recommendedName>
        <fullName evidence="3">tRNA (adenine(58)-N(1))-methyltransferase catalytic subunit TRM61</fullName>
        <ecNumber evidence="2">2.1.1.220</ecNumber>
    </recommendedName>
    <alternativeName>
        <fullName evidence="9">tRNA(m1A58)-methyltransferase subunit TRM61</fullName>
    </alternativeName>
</protein>
<evidence type="ECO:0000259" key="11">
    <source>
        <dbReference type="Pfam" id="PF08704"/>
    </source>
</evidence>
<evidence type="ECO:0000256" key="3">
    <source>
        <dbReference type="ARBA" id="ARBA00015963"/>
    </source>
</evidence>
<evidence type="ECO:0000256" key="1">
    <source>
        <dbReference type="ARBA" id="ARBA00004123"/>
    </source>
</evidence>
<dbReference type="EMBL" id="NESQ01000236">
    <property type="protein sequence ID" value="PUU75350.1"/>
    <property type="molecule type" value="Genomic_DNA"/>
</dbReference>
<keyword evidence="6" id="KW-0949">S-adenosyl-L-methionine</keyword>
<dbReference type="GO" id="GO:0031515">
    <property type="term" value="C:tRNA (m1A) methyltransferase complex"/>
    <property type="evidence" value="ECO:0007669"/>
    <property type="project" value="InterPro"/>
</dbReference>
<dbReference type="Proteomes" id="UP000244722">
    <property type="component" value="Unassembled WGS sequence"/>
</dbReference>
<feature type="region of interest" description="Disordered" evidence="10">
    <location>
        <begin position="124"/>
        <end position="151"/>
    </location>
</feature>
<evidence type="ECO:0000256" key="8">
    <source>
        <dbReference type="ARBA" id="ARBA00023242"/>
    </source>
</evidence>
<feature type="compositionally biased region" description="Acidic residues" evidence="10">
    <location>
        <begin position="533"/>
        <end position="550"/>
    </location>
</feature>
<reference evidence="12 13" key="1">
    <citation type="submission" date="2017-04" db="EMBL/GenBank/DDBJ databases">
        <title>Draft genome sequence of Tuber borchii Vittad., a whitish edible truffle.</title>
        <authorList>
            <consortium name="DOE Joint Genome Institute"/>
            <person name="Murat C."/>
            <person name="Kuo A."/>
            <person name="Barry K.W."/>
            <person name="Clum A."/>
            <person name="Dockter R.B."/>
            <person name="Fauchery L."/>
            <person name="Iotti M."/>
            <person name="Kohler A."/>
            <person name="Labutti K."/>
            <person name="Lindquist E.A."/>
            <person name="Lipzen A."/>
            <person name="Ohm R.A."/>
            <person name="Wang M."/>
            <person name="Grigoriev I.V."/>
            <person name="Zambonelli A."/>
            <person name="Martin F.M."/>
        </authorList>
    </citation>
    <scope>NUCLEOTIDE SEQUENCE [LARGE SCALE GENOMIC DNA]</scope>
    <source>
        <strain evidence="12 13">Tbo3840</strain>
    </source>
</reference>
<accession>A0A2T6ZIM4</accession>
<dbReference type="GO" id="GO:0160107">
    <property type="term" value="F:tRNA (adenine(58)-N1)-methyltransferase activity"/>
    <property type="evidence" value="ECO:0007669"/>
    <property type="project" value="UniProtKB-EC"/>
</dbReference>
<dbReference type="EC" id="2.1.1.220" evidence="2"/>
<keyword evidence="8" id="KW-0539">Nucleus</keyword>
<name>A0A2T6ZIM4_TUBBO</name>
<feature type="domain" description="tRNA (adenine(58)-N(1))-methyltransferase catalytic subunit TRM61 C-terminal" evidence="11">
    <location>
        <begin position="312"/>
        <end position="460"/>
    </location>
</feature>
<dbReference type="Gene3D" id="3.40.50.150">
    <property type="entry name" value="Vaccinia Virus protein VP39"/>
    <property type="match status" value="1"/>
</dbReference>